<evidence type="ECO:0000313" key="8">
    <source>
        <dbReference type="EMBL" id="CUS02315.2"/>
    </source>
</evidence>
<dbReference type="PROSITE" id="PS00455">
    <property type="entry name" value="AMP_BINDING"/>
    <property type="match status" value="1"/>
</dbReference>
<comment type="function">
    <text evidence="5">Converts 2-succinylbenzoate (OSB) to 2-succinylbenzoyl-CoA (OSB-CoA).</text>
</comment>
<dbReference type="FunFam" id="3.30.300.30:FF:000008">
    <property type="entry name" value="2,3-dihydroxybenzoate-AMP ligase"/>
    <property type="match status" value="1"/>
</dbReference>
<comment type="catalytic activity">
    <reaction evidence="5">
        <text>2-succinylbenzoate + ATP + CoA = 2-succinylbenzoyl-CoA + AMP + diphosphate</text>
        <dbReference type="Rhea" id="RHEA:17009"/>
        <dbReference type="ChEBI" id="CHEBI:18325"/>
        <dbReference type="ChEBI" id="CHEBI:30616"/>
        <dbReference type="ChEBI" id="CHEBI:33019"/>
        <dbReference type="ChEBI" id="CHEBI:57287"/>
        <dbReference type="ChEBI" id="CHEBI:57364"/>
        <dbReference type="ChEBI" id="CHEBI:456215"/>
        <dbReference type="EC" id="6.2.1.26"/>
    </reaction>
</comment>
<sequence>MNNDVIDSFPIGADWLQARATASPSAVALMAGGRVYTYGQLDELASRLCANLLHENLMPGDHVGLLMPNAPAAVVAVFALARLGAVLVPLNTRLTPGEVAWQLQRADCPHLLCAESLAATGREAAGERIPIHLLPVGGDAFAAWLAARPAYTTNGLPAERPPLQAIVFTSGTTGFPKGAMITYANHFWSAVGSAFKLGIRPDDRWLACLPLYHVGGLAILWRACLYGTAVILHDGFRPAAILDSLAHDGATIVSLVPTMLQRLLDAGLSAATAPALRLILLGGAAADPSLLAEAANAGLPVAVTYGLTETTSQVATMMPSDARAKPGSPGRPLLFTRVDVVDDDGRPAAANTPGEIVVSGPTVMAGYYGDAEATAAVLRDGRLHTGDAGTLDDDGDLWLLDRRGDLIVSGGENVYPAEVERVLRAHPAVAAACVVGLPHAEWGQQVAAMVVPKEQATLTETELVAHCRRELAGYKLPRHIAFVEALPLTGSGKVQRAAVAQLLAERRETA</sequence>
<dbReference type="InterPro" id="IPR050237">
    <property type="entry name" value="ATP-dep_AMP-bd_enzyme"/>
</dbReference>
<dbReference type="InterPro" id="IPR010192">
    <property type="entry name" value="MenE"/>
</dbReference>
<dbReference type="AlphaFoldDB" id="A0A160T1F3"/>
<dbReference type="InterPro" id="IPR042099">
    <property type="entry name" value="ANL_N_sf"/>
</dbReference>
<dbReference type="GO" id="GO:0008756">
    <property type="term" value="F:o-succinylbenzoate-CoA ligase activity"/>
    <property type="evidence" value="ECO:0007669"/>
    <property type="project" value="UniProtKB-UniRule"/>
</dbReference>
<evidence type="ECO:0000259" key="7">
    <source>
        <dbReference type="Pfam" id="PF13193"/>
    </source>
</evidence>
<dbReference type="InterPro" id="IPR000873">
    <property type="entry name" value="AMP-dep_synth/lig_dom"/>
</dbReference>
<dbReference type="InterPro" id="IPR020845">
    <property type="entry name" value="AMP-binding_CS"/>
</dbReference>
<dbReference type="SUPFAM" id="SSF56801">
    <property type="entry name" value="Acetyl-CoA synthetase-like"/>
    <property type="match status" value="1"/>
</dbReference>
<evidence type="ECO:0000256" key="3">
    <source>
        <dbReference type="ARBA" id="ARBA00022741"/>
    </source>
</evidence>
<organism evidence="8 9">
    <name type="scientific">Candidatus Promineifilum breve</name>
    <dbReference type="NCBI Taxonomy" id="1806508"/>
    <lineage>
        <taxon>Bacteria</taxon>
        <taxon>Bacillati</taxon>
        <taxon>Chloroflexota</taxon>
        <taxon>Ardenticatenia</taxon>
        <taxon>Candidatus Promineifilales</taxon>
        <taxon>Candidatus Promineifilaceae</taxon>
        <taxon>Candidatus Promineifilum</taxon>
    </lineage>
</organism>
<comment type="pathway">
    <text evidence="5">Quinol/quinone metabolism; menaquinone biosynthesis.</text>
</comment>
<dbReference type="KEGG" id="pbf:CFX0092_A0434"/>
<evidence type="ECO:0000256" key="4">
    <source>
        <dbReference type="ARBA" id="ARBA00022840"/>
    </source>
</evidence>
<keyword evidence="4 5" id="KW-0067">ATP-binding</keyword>
<comment type="similarity">
    <text evidence="5">Belongs to the ATP-dependent AMP-binding enzyme family. MenE subfamily.</text>
</comment>
<dbReference type="GO" id="GO:0009234">
    <property type="term" value="P:menaquinone biosynthetic process"/>
    <property type="evidence" value="ECO:0007669"/>
    <property type="project" value="UniProtKB-UniRule"/>
</dbReference>
<dbReference type="UniPathway" id="UPA00079"/>
<protein>
    <recommendedName>
        <fullName evidence="5">2-succinylbenzoate--CoA ligase</fullName>
        <ecNumber evidence="5">6.2.1.26</ecNumber>
    </recommendedName>
    <alternativeName>
        <fullName evidence="5">o-succinylbenzoyl-CoA synthetase</fullName>
        <shortName evidence="5">OSB-CoA synthetase</shortName>
    </alternativeName>
</protein>
<proteinExistence type="inferred from homology"/>
<evidence type="ECO:0000313" key="9">
    <source>
        <dbReference type="Proteomes" id="UP000215027"/>
    </source>
</evidence>
<dbReference type="Gene3D" id="3.30.300.30">
    <property type="match status" value="1"/>
</dbReference>
<dbReference type="InterPro" id="IPR025110">
    <property type="entry name" value="AMP-bd_C"/>
</dbReference>
<keyword evidence="1 5" id="KW-0474">Menaquinone biosynthesis</keyword>
<evidence type="ECO:0000256" key="5">
    <source>
        <dbReference type="HAMAP-Rule" id="MF_00731"/>
    </source>
</evidence>
<dbReference type="Pfam" id="PF13193">
    <property type="entry name" value="AMP-binding_C"/>
    <property type="match status" value="1"/>
</dbReference>
<feature type="domain" description="AMP-dependent synthetase/ligase" evidence="6">
    <location>
        <begin position="17"/>
        <end position="368"/>
    </location>
</feature>
<evidence type="ECO:0000259" key="6">
    <source>
        <dbReference type="Pfam" id="PF00501"/>
    </source>
</evidence>
<evidence type="ECO:0000256" key="2">
    <source>
        <dbReference type="ARBA" id="ARBA00022598"/>
    </source>
</evidence>
<dbReference type="PANTHER" id="PTHR43767">
    <property type="entry name" value="LONG-CHAIN-FATTY-ACID--COA LIGASE"/>
    <property type="match status" value="1"/>
</dbReference>
<dbReference type="Proteomes" id="UP000215027">
    <property type="component" value="Chromosome I"/>
</dbReference>
<dbReference type="GO" id="GO:0005524">
    <property type="term" value="F:ATP binding"/>
    <property type="evidence" value="ECO:0007669"/>
    <property type="project" value="UniProtKB-KW"/>
</dbReference>
<dbReference type="PANTHER" id="PTHR43767:SF1">
    <property type="entry name" value="NONRIBOSOMAL PEPTIDE SYNTHASE PES1 (EUROFUNG)-RELATED"/>
    <property type="match status" value="1"/>
</dbReference>
<dbReference type="RefSeq" id="WP_095041943.1">
    <property type="nucleotide sequence ID" value="NZ_LN890655.1"/>
</dbReference>
<keyword evidence="3 5" id="KW-0547">Nucleotide-binding</keyword>
<reference evidence="8" key="1">
    <citation type="submission" date="2016-01" db="EMBL/GenBank/DDBJ databases">
        <authorList>
            <person name="Mcilroy J.S."/>
            <person name="Karst M S."/>
            <person name="Albertsen M."/>
        </authorList>
    </citation>
    <scope>NUCLEOTIDE SEQUENCE</scope>
    <source>
        <strain evidence="8">Cfx-K</strain>
    </source>
</reference>
<keyword evidence="2 5" id="KW-0436">Ligase</keyword>
<dbReference type="EC" id="6.2.1.26" evidence="5"/>
<dbReference type="EMBL" id="LN890655">
    <property type="protein sequence ID" value="CUS02315.2"/>
    <property type="molecule type" value="Genomic_DNA"/>
</dbReference>
<feature type="domain" description="AMP-binding enzyme C-terminal" evidence="7">
    <location>
        <begin position="418"/>
        <end position="493"/>
    </location>
</feature>
<dbReference type="HAMAP" id="MF_00731">
    <property type="entry name" value="MenE"/>
    <property type="match status" value="1"/>
</dbReference>
<gene>
    <name evidence="5 8" type="primary">menE</name>
    <name evidence="8" type="ORF">CFX0092_A0434</name>
</gene>
<evidence type="ECO:0000256" key="1">
    <source>
        <dbReference type="ARBA" id="ARBA00022428"/>
    </source>
</evidence>
<accession>A0A160T1F3</accession>
<dbReference type="UniPathway" id="UPA01057">
    <property type="reaction ID" value="UER00166"/>
</dbReference>
<dbReference type="Gene3D" id="3.40.50.12780">
    <property type="entry name" value="N-terminal domain of ligase-like"/>
    <property type="match status" value="1"/>
</dbReference>
<dbReference type="NCBIfam" id="TIGR01923">
    <property type="entry name" value="menE"/>
    <property type="match status" value="1"/>
</dbReference>
<keyword evidence="9" id="KW-1185">Reference proteome</keyword>
<dbReference type="InterPro" id="IPR045851">
    <property type="entry name" value="AMP-bd_C_sf"/>
</dbReference>
<dbReference type="Pfam" id="PF00501">
    <property type="entry name" value="AMP-binding"/>
    <property type="match status" value="1"/>
</dbReference>
<comment type="pathway">
    <text evidence="5">Quinol/quinone metabolism; 1,4-dihydroxy-2-naphthoate biosynthesis; 1,4-dihydroxy-2-naphthoate from chorismate: step 5/7.</text>
</comment>
<name>A0A160T1F3_9CHLR</name>
<dbReference type="OrthoDB" id="9781737at2"/>